<organism evidence="2 3">
    <name type="scientific">Saccoglossus kowalevskii</name>
    <name type="common">Acorn worm</name>
    <dbReference type="NCBI Taxonomy" id="10224"/>
    <lineage>
        <taxon>Eukaryota</taxon>
        <taxon>Metazoa</taxon>
        <taxon>Hemichordata</taxon>
        <taxon>Enteropneusta</taxon>
        <taxon>Harrimaniidae</taxon>
        <taxon>Saccoglossus</taxon>
    </lineage>
</organism>
<evidence type="ECO:0000313" key="2">
    <source>
        <dbReference type="Proteomes" id="UP000694865"/>
    </source>
</evidence>
<evidence type="ECO:0000313" key="3">
    <source>
        <dbReference type="RefSeq" id="XP_006812920.1"/>
    </source>
</evidence>
<dbReference type="Proteomes" id="UP000694865">
    <property type="component" value="Unplaced"/>
</dbReference>
<dbReference type="SUPFAM" id="SSF53098">
    <property type="entry name" value="Ribonuclease H-like"/>
    <property type="match status" value="1"/>
</dbReference>
<reference evidence="3" key="1">
    <citation type="submission" date="2025-08" db="UniProtKB">
        <authorList>
            <consortium name="RefSeq"/>
        </authorList>
    </citation>
    <scope>IDENTIFICATION</scope>
    <source>
        <tissue evidence="3">Testes</tissue>
    </source>
</reference>
<gene>
    <name evidence="3" type="primary">LOC102803596</name>
</gene>
<accession>A0ABM0LYS9</accession>
<feature type="non-terminal residue" evidence="3">
    <location>
        <position position="1"/>
    </location>
</feature>
<protein>
    <submittedName>
        <fullName evidence="3">Uncharacterized protein LOC102803596</fullName>
    </submittedName>
</protein>
<sequence>VDGTPFPLSTQAPLPDFRVKEAVPFEFCGTDYTGHLFVRDQHTGLSSKVYVLIFTCASTRCIHLELTQDLTAASFILAMRRFTARRSTPRKMISDNGSTFIAAAKILKGLESSPEVQNYLTKNRISWRFNPKRMAWAGGLFERMIAITKIAEENLVVPT</sequence>
<feature type="domain" description="Integrase catalytic" evidence="1">
    <location>
        <begin position="20"/>
        <end position="159"/>
    </location>
</feature>
<dbReference type="Gene3D" id="3.30.420.10">
    <property type="entry name" value="Ribonuclease H-like superfamily/Ribonuclease H"/>
    <property type="match status" value="1"/>
</dbReference>
<keyword evidence="2" id="KW-1185">Reference proteome</keyword>
<name>A0ABM0LYS9_SACKO</name>
<dbReference type="InterPro" id="IPR036397">
    <property type="entry name" value="RNaseH_sf"/>
</dbReference>
<dbReference type="PANTHER" id="PTHR47331:SF2">
    <property type="match status" value="1"/>
</dbReference>
<dbReference type="PROSITE" id="PS50994">
    <property type="entry name" value="INTEGRASE"/>
    <property type="match status" value="1"/>
</dbReference>
<dbReference type="RefSeq" id="XP_006812920.1">
    <property type="nucleotide sequence ID" value="XM_006812857.1"/>
</dbReference>
<evidence type="ECO:0000259" key="1">
    <source>
        <dbReference type="PROSITE" id="PS50994"/>
    </source>
</evidence>
<dbReference type="InterPro" id="IPR012337">
    <property type="entry name" value="RNaseH-like_sf"/>
</dbReference>
<proteinExistence type="predicted"/>
<dbReference type="PANTHER" id="PTHR47331">
    <property type="entry name" value="PHD-TYPE DOMAIN-CONTAINING PROTEIN"/>
    <property type="match status" value="1"/>
</dbReference>
<dbReference type="GeneID" id="102803596"/>
<dbReference type="Pfam" id="PF00665">
    <property type="entry name" value="rve"/>
    <property type="match status" value="1"/>
</dbReference>
<dbReference type="InterPro" id="IPR001584">
    <property type="entry name" value="Integrase_cat-core"/>
</dbReference>